<dbReference type="InterPro" id="IPR032675">
    <property type="entry name" value="LRR_dom_sf"/>
</dbReference>
<sequence length="304" mass="34915">MAAQELGHYVSGFMKRLIIRPSYPEDVDFQYNHYKELCSHLEENMQRRFRDTLETFSSYSCRDSDIETLAKKRKKLRCLHISSSQSISDRVADYILMFENLEELNLCEVDSLSHRALQHILNGIAEVELSVSDDVPTEFEIPPNPDKEMPEDDGFPSKTPRSQLIKDFGCSNATNQHITLISQKFSNFTSLSLSNIHTCMLTPLKNLQQLREFTLIDSTFFLVGDLIQAVGSQLTCLDFVDVKGTNFNFICDTCPSLVCLHHCFDSGQNIRIYPKYKKANLTISMYETYHLLKFFNSSCVNILL</sequence>
<reference evidence="2" key="1">
    <citation type="submission" date="2020-01" db="EMBL/GenBank/DDBJ databases">
        <title>Draft genome sequence of the Termite Coptotermes fromosanus.</title>
        <authorList>
            <person name="Itakura S."/>
            <person name="Yosikawa Y."/>
            <person name="Umezawa K."/>
        </authorList>
    </citation>
    <scope>NUCLEOTIDE SEQUENCE [LARGE SCALE GENOMIC DNA]</scope>
</reference>
<name>A0A6L2PTQ4_COPFO</name>
<dbReference type="Proteomes" id="UP000502823">
    <property type="component" value="Unassembled WGS sequence"/>
</dbReference>
<organism evidence="1 2">
    <name type="scientific">Coptotermes formosanus</name>
    <name type="common">Formosan subterranean termite</name>
    <dbReference type="NCBI Taxonomy" id="36987"/>
    <lineage>
        <taxon>Eukaryota</taxon>
        <taxon>Metazoa</taxon>
        <taxon>Ecdysozoa</taxon>
        <taxon>Arthropoda</taxon>
        <taxon>Hexapoda</taxon>
        <taxon>Insecta</taxon>
        <taxon>Pterygota</taxon>
        <taxon>Neoptera</taxon>
        <taxon>Polyneoptera</taxon>
        <taxon>Dictyoptera</taxon>
        <taxon>Blattodea</taxon>
        <taxon>Blattoidea</taxon>
        <taxon>Termitoidae</taxon>
        <taxon>Rhinotermitidae</taxon>
        <taxon>Coptotermes</taxon>
    </lineage>
</organism>
<dbReference type="AlphaFoldDB" id="A0A6L2PTQ4"/>
<comment type="caution">
    <text evidence="1">The sequence shown here is derived from an EMBL/GenBank/DDBJ whole genome shotgun (WGS) entry which is preliminary data.</text>
</comment>
<keyword evidence="2" id="KW-1185">Reference proteome</keyword>
<gene>
    <name evidence="1" type="ORF">Cfor_10333</name>
</gene>
<evidence type="ECO:0000313" key="2">
    <source>
        <dbReference type="Proteomes" id="UP000502823"/>
    </source>
</evidence>
<dbReference type="InParanoid" id="A0A6L2PTQ4"/>
<proteinExistence type="predicted"/>
<protein>
    <submittedName>
        <fullName evidence="1">Uncharacterized protein</fullName>
    </submittedName>
</protein>
<dbReference type="SUPFAM" id="SSF52058">
    <property type="entry name" value="L domain-like"/>
    <property type="match status" value="1"/>
</dbReference>
<dbReference type="Gene3D" id="3.80.10.10">
    <property type="entry name" value="Ribonuclease Inhibitor"/>
    <property type="match status" value="1"/>
</dbReference>
<accession>A0A6L2PTQ4</accession>
<dbReference type="EMBL" id="BLKM01005514">
    <property type="protein sequence ID" value="GFG34572.1"/>
    <property type="molecule type" value="Genomic_DNA"/>
</dbReference>
<evidence type="ECO:0000313" key="1">
    <source>
        <dbReference type="EMBL" id="GFG34572.1"/>
    </source>
</evidence>